<feature type="domain" description="Tf2-1-like SH3-like" evidence="1">
    <location>
        <begin position="1"/>
        <end position="55"/>
    </location>
</feature>
<evidence type="ECO:0000259" key="1">
    <source>
        <dbReference type="Pfam" id="PF24626"/>
    </source>
</evidence>
<accession>A0A8T3BX12</accession>
<protein>
    <recommendedName>
        <fullName evidence="1">Tf2-1-like SH3-like domain-containing protein</fullName>
    </recommendedName>
</protein>
<evidence type="ECO:0000313" key="3">
    <source>
        <dbReference type="Proteomes" id="UP000829196"/>
    </source>
</evidence>
<dbReference type="Proteomes" id="UP000829196">
    <property type="component" value="Unassembled WGS sequence"/>
</dbReference>
<gene>
    <name evidence="2" type="ORF">KFK09_005007</name>
</gene>
<name>A0A8T3BX12_DENNO</name>
<sequence>MVRIRPERFPKRTVKKLHAKSVGPFKVIKKINENAYVLDLSADFDISPSFNIADLIAHEGLDFNSPNPLHSKPYVIPPCEHPSLHPLPNLPKSTNTDKIDMILSDEIIFTKEGGHTRYLVK</sequence>
<dbReference type="EMBL" id="JAGYWB010000005">
    <property type="protein sequence ID" value="KAI0522622.1"/>
    <property type="molecule type" value="Genomic_DNA"/>
</dbReference>
<dbReference type="Pfam" id="PF24626">
    <property type="entry name" value="SH3_Tf2-1"/>
    <property type="match status" value="1"/>
</dbReference>
<keyword evidence="3" id="KW-1185">Reference proteome</keyword>
<dbReference type="OrthoDB" id="1935586at2759"/>
<dbReference type="AlphaFoldDB" id="A0A8T3BX12"/>
<comment type="caution">
    <text evidence="2">The sequence shown here is derived from an EMBL/GenBank/DDBJ whole genome shotgun (WGS) entry which is preliminary data.</text>
</comment>
<dbReference type="InterPro" id="IPR056924">
    <property type="entry name" value="SH3_Tf2-1"/>
</dbReference>
<evidence type="ECO:0000313" key="2">
    <source>
        <dbReference type="EMBL" id="KAI0522622.1"/>
    </source>
</evidence>
<reference evidence="2" key="1">
    <citation type="journal article" date="2022" name="Front. Genet.">
        <title>Chromosome-Scale Assembly of the Dendrobium nobile Genome Provides Insights Into the Molecular Mechanism of the Biosynthesis of the Medicinal Active Ingredient of Dendrobium.</title>
        <authorList>
            <person name="Xu Q."/>
            <person name="Niu S.-C."/>
            <person name="Li K.-L."/>
            <person name="Zheng P.-J."/>
            <person name="Zhang X.-J."/>
            <person name="Jia Y."/>
            <person name="Liu Y."/>
            <person name="Niu Y.-X."/>
            <person name="Yu L.-H."/>
            <person name="Chen D.-F."/>
            <person name="Zhang G.-Q."/>
        </authorList>
    </citation>
    <scope>NUCLEOTIDE SEQUENCE</scope>
    <source>
        <tissue evidence="2">Leaf</tissue>
    </source>
</reference>
<proteinExistence type="predicted"/>
<organism evidence="2 3">
    <name type="scientific">Dendrobium nobile</name>
    <name type="common">Orchid</name>
    <dbReference type="NCBI Taxonomy" id="94219"/>
    <lineage>
        <taxon>Eukaryota</taxon>
        <taxon>Viridiplantae</taxon>
        <taxon>Streptophyta</taxon>
        <taxon>Embryophyta</taxon>
        <taxon>Tracheophyta</taxon>
        <taxon>Spermatophyta</taxon>
        <taxon>Magnoliopsida</taxon>
        <taxon>Liliopsida</taxon>
        <taxon>Asparagales</taxon>
        <taxon>Orchidaceae</taxon>
        <taxon>Epidendroideae</taxon>
        <taxon>Malaxideae</taxon>
        <taxon>Dendrobiinae</taxon>
        <taxon>Dendrobium</taxon>
    </lineage>
</organism>